<keyword evidence="1" id="KW-1133">Transmembrane helix</keyword>
<reference evidence="2" key="1">
    <citation type="journal article" date="2013" name="Environ. Microbiol.">
        <title>Microbiota from the distal guts of lean and obese adolescents exhibit partial functional redundancy besides clear differences in community structure.</title>
        <authorList>
            <person name="Ferrer M."/>
            <person name="Ruiz A."/>
            <person name="Lanza F."/>
            <person name="Haange S.B."/>
            <person name="Oberbach A."/>
            <person name="Till H."/>
            <person name="Bargiela R."/>
            <person name="Campoy C."/>
            <person name="Segura M.T."/>
            <person name="Richter M."/>
            <person name="von Bergen M."/>
            <person name="Seifert J."/>
            <person name="Suarez A."/>
        </authorList>
    </citation>
    <scope>NUCLEOTIDE SEQUENCE</scope>
</reference>
<dbReference type="NCBIfam" id="NF037962">
    <property type="entry name" value="arsenic_eff"/>
    <property type="match status" value="1"/>
</dbReference>
<sequence length="140" mass="14912">MTIALDVIKDTLIDSLKTLPFLFLAFLLLEALEHHAGERINNALRSAGKAGPLLGSLLGCIPQCGFSVFAANLYSGGVITLGTLLAVFLATSDEALIILVSEPSRGKDILLLLLFKIIIGITAGYIVDLFVKSTPKRKST</sequence>
<dbReference type="Pfam" id="PF11449">
    <property type="entry name" value="ArsP_2"/>
    <property type="match status" value="1"/>
</dbReference>
<comment type="caution">
    <text evidence="2">The sequence shown here is derived from an EMBL/GenBank/DDBJ whole genome shotgun (WGS) entry which is preliminary data.</text>
</comment>
<dbReference type="InterPro" id="IPR021552">
    <property type="entry name" value="ArsP_2"/>
</dbReference>
<keyword evidence="1" id="KW-0472">Membrane</keyword>
<accession>K1S3X6</accession>
<organism evidence="2">
    <name type="scientific">human gut metagenome</name>
    <dbReference type="NCBI Taxonomy" id="408170"/>
    <lineage>
        <taxon>unclassified sequences</taxon>
        <taxon>metagenomes</taxon>
        <taxon>organismal metagenomes</taxon>
    </lineage>
</organism>
<protein>
    <recommendedName>
        <fullName evidence="3">Permease</fullName>
    </recommendedName>
</protein>
<evidence type="ECO:0008006" key="3">
    <source>
        <dbReference type="Google" id="ProtNLM"/>
    </source>
</evidence>
<proteinExistence type="predicted"/>
<dbReference type="AlphaFoldDB" id="K1S3X6"/>
<evidence type="ECO:0000313" key="2">
    <source>
        <dbReference type="EMBL" id="EKC55377.1"/>
    </source>
</evidence>
<dbReference type="EMBL" id="AJWY01010499">
    <property type="protein sequence ID" value="EKC55377.1"/>
    <property type="molecule type" value="Genomic_DNA"/>
</dbReference>
<gene>
    <name evidence="2" type="ORF">LEA_15381</name>
</gene>
<feature type="transmembrane region" description="Helical" evidence="1">
    <location>
        <begin position="109"/>
        <end position="131"/>
    </location>
</feature>
<evidence type="ECO:0000256" key="1">
    <source>
        <dbReference type="SAM" id="Phobius"/>
    </source>
</evidence>
<keyword evidence="1" id="KW-0812">Transmembrane</keyword>
<feature type="non-terminal residue" evidence="2">
    <location>
        <position position="140"/>
    </location>
</feature>
<name>K1S3X6_9ZZZZ</name>